<dbReference type="EMBL" id="HACG01027012">
    <property type="protein sequence ID" value="CEK73877.1"/>
    <property type="molecule type" value="Transcribed_RNA"/>
</dbReference>
<organism evidence="1">
    <name type="scientific">Arion vulgaris</name>
    <dbReference type="NCBI Taxonomy" id="1028688"/>
    <lineage>
        <taxon>Eukaryota</taxon>
        <taxon>Metazoa</taxon>
        <taxon>Spiralia</taxon>
        <taxon>Lophotrochozoa</taxon>
        <taxon>Mollusca</taxon>
        <taxon>Gastropoda</taxon>
        <taxon>Heterobranchia</taxon>
        <taxon>Euthyneura</taxon>
        <taxon>Panpulmonata</taxon>
        <taxon>Eupulmonata</taxon>
        <taxon>Stylommatophora</taxon>
        <taxon>Helicina</taxon>
        <taxon>Arionoidea</taxon>
        <taxon>Arionidae</taxon>
        <taxon>Arion</taxon>
    </lineage>
</organism>
<accession>A0A0B6ZZX8</accession>
<proteinExistence type="predicted"/>
<reference evidence="1" key="1">
    <citation type="submission" date="2014-12" db="EMBL/GenBank/DDBJ databases">
        <title>Insight into the proteome of Arion vulgaris.</title>
        <authorList>
            <person name="Aradska J."/>
            <person name="Bulat T."/>
            <person name="Smidak R."/>
            <person name="Sarate P."/>
            <person name="Gangsoo J."/>
            <person name="Sialana F."/>
            <person name="Bilban M."/>
            <person name="Lubec G."/>
        </authorList>
    </citation>
    <scope>NUCLEOTIDE SEQUENCE</scope>
    <source>
        <tissue evidence="1">Skin</tissue>
    </source>
</reference>
<name>A0A0B6ZZX8_9EUPU</name>
<dbReference type="AlphaFoldDB" id="A0A0B6ZZX8"/>
<feature type="non-terminal residue" evidence="1">
    <location>
        <position position="1"/>
    </location>
</feature>
<gene>
    <name evidence="1" type="primary">ORF88700</name>
</gene>
<protein>
    <submittedName>
        <fullName evidence="1">Uncharacterized protein</fullName>
    </submittedName>
</protein>
<evidence type="ECO:0000313" key="1">
    <source>
        <dbReference type="EMBL" id="CEK73877.1"/>
    </source>
</evidence>
<sequence length="54" mass="6206">KQKTYQNVIHIALLNRGLIMKCFLQFTVSSKSVLKYFGAVTVLEVMRHACFLCL</sequence>